<protein>
    <submittedName>
        <fullName evidence="1">Uncharacterized protein</fullName>
    </submittedName>
</protein>
<gene>
    <name evidence="1" type="ORF">A3I40_02870</name>
</gene>
<dbReference type="STRING" id="1802407.A3I40_02870"/>
<dbReference type="Proteomes" id="UP000178723">
    <property type="component" value="Unassembled WGS sequence"/>
</dbReference>
<organism evidence="1 2">
    <name type="scientific">Candidatus Uhrbacteria bacterium RIFCSPLOWO2_02_FULL_48_12</name>
    <dbReference type="NCBI Taxonomy" id="1802407"/>
    <lineage>
        <taxon>Bacteria</taxon>
        <taxon>Candidatus Uhriibacteriota</taxon>
    </lineage>
</organism>
<reference evidence="1 2" key="1">
    <citation type="journal article" date="2016" name="Nat. Commun.">
        <title>Thousands of microbial genomes shed light on interconnected biogeochemical processes in an aquifer system.</title>
        <authorList>
            <person name="Anantharaman K."/>
            <person name="Brown C.T."/>
            <person name="Hug L.A."/>
            <person name="Sharon I."/>
            <person name="Castelle C.J."/>
            <person name="Probst A.J."/>
            <person name="Thomas B.C."/>
            <person name="Singh A."/>
            <person name="Wilkins M.J."/>
            <person name="Karaoz U."/>
            <person name="Brodie E.L."/>
            <person name="Williams K.H."/>
            <person name="Hubbard S.S."/>
            <person name="Banfield J.F."/>
        </authorList>
    </citation>
    <scope>NUCLEOTIDE SEQUENCE [LARGE SCALE GENOMIC DNA]</scope>
</reference>
<proteinExistence type="predicted"/>
<name>A0A1F7VAJ9_9BACT</name>
<comment type="caution">
    <text evidence="1">The sequence shown here is derived from an EMBL/GenBank/DDBJ whole genome shotgun (WGS) entry which is preliminary data.</text>
</comment>
<dbReference type="AlphaFoldDB" id="A0A1F7VAJ9"/>
<sequence length="108" mass="12687">MTDERWQKLIETMEDDHRIESRATENLEGRPGTIERLIIKTPVGRFRLSRTTEPKRLAEKALYSKRGSSTVRVQTIYDETEQIHVFTVENFSPATQEWVRLDPAHFTL</sequence>
<evidence type="ECO:0000313" key="2">
    <source>
        <dbReference type="Proteomes" id="UP000178723"/>
    </source>
</evidence>
<accession>A0A1F7VAJ9</accession>
<evidence type="ECO:0000313" key="1">
    <source>
        <dbReference type="EMBL" id="OGL87138.1"/>
    </source>
</evidence>
<dbReference type="EMBL" id="MGEP01000039">
    <property type="protein sequence ID" value="OGL87138.1"/>
    <property type="molecule type" value="Genomic_DNA"/>
</dbReference>